<organism evidence="1">
    <name type="scientific">Siphoviridae sp. ctkyH28</name>
    <dbReference type="NCBI Taxonomy" id="2827585"/>
    <lineage>
        <taxon>Viruses</taxon>
        <taxon>Duplodnaviria</taxon>
        <taxon>Heunggongvirae</taxon>
        <taxon>Uroviricota</taxon>
        <taxon>Caudoviricetes</taxon>
    </lineage>
</organism>
<proteinExistence type="predicted"/>
<protein>
    <submittedName>
        <fullName evidence="1">Uncharacterized protein</fullName>
    </submittedName>
</protein>
<evidence type="ECO:0000313" key="1">
    <source>
        <dbReference type="EMBL" id="DAD71192.1"/>
    </source>
</evidence>
<reference evidence="1" key="1">
    <citation type="journal article" date="2021" name="Proc. Natl. Acad. Sci. U.S.A.">
        <title>A Catalog of Tens of Thousands of Viruses from Human Metagenomes Reveals Hidden Associations with Chronic Diseases.</title>
        <authorList>
            <person name="Tisza M.J."/>
            <person name="Buck C.B."/>
        </authorList>
    </citation>
    <scope>NUCLEOTIDE SEQUENCE</scope>
    <source>
        <strain evidence="1">CtkyH28</strain>
    </source>
</reference>
<accession>A0A8S5LMW3</accession>
<name>A0A8S5LMW3_9CAUD</name>
<sequence length="38" mass="4358">MSTGFPYFFLEYLDFFTVWAYNNNDSNIEKDGVANGAV</sequence>
<dbReference type="EMBL" id="BK015877">
    <property type="protein sequence ID" value="DAD71192.1"/>
    <property type="molecule type" value="Genomic_DNA"/>
</dbReference>